<dbReference type="InterPro" id="IPR009003">
    <property type="entry name" value="Peptidase_S1_PA"/>
</dbReference>
<dbReference type="InParanoid" id="K2RY16"/>
<protein>
    <submittedName>
        <fullName evidence="1">Uncharacterized protein</fullName>
    </submittedName>
</protein>
<dbReference type="EMBL" id="AHHD01000160">
    <property type="protein sequence ID" value="EKG19648.1"/>
    <property type="molecule type" value="Genomic_DNA"/>
</dbReference>
<evidence type="ECO:0000313" key="2">
    <source>
        <dbReference type="Proteomes" id="UP000007129"/>
    </source>
</evidence>
<dbReference type="STRING" id="1126212.K2RY16"/>
<dbReference type="HOGENOM" id="CLU_039850_0_0_1"/>
<reference evidence="1 2" key="1">
    <citation type="journal article" date="2012" name="BMC Genomics">
        <title>Tools to kill: Genome of one of the most destructive plant pathogenic fungi Macrophomina phaseolina.</title>
        <authorList>
            <person name="Islam M.S."/>
            <person name="Haque M.S."/>
            <person name="Islam M.M."/>
            <person name="Emdad E.M."/>
            <person name="Halim A."/>
            <person name="Hossen Q.M.M."/>
            <person name="Hossain M.Z."/>
            <person name="Ahmed B."/>
            <person name="Rahim S."/>
            <person name="Rahman M.S."/>
            <person name="Alam M.M."/>
            <person name="Hou S."/>
            <person name="Wan X."/>
            <person name="Saito J.A."/>
            <person name="Alam M."/>
        </authorList>
    </citation>
    <scope>NUCLEOTIDE SEQUENCE [LARGE SCALE GENOMIC DNA]</scope>
    <source>
        <strain evidence="1 2">MS6</strain>
    </source>
</reference>
<gene>
    <name evidence="1" type="ORF">MPH_03080</name>
</gene>
<dbReference type="AlphaFoldDB" id="K2RY16"/>
<proteinExistence type="predicted"/>
<dbReference type="eggNOG" id="ENOG502SRZJ">
    <property type="taxonomic scope" value="Eukaryota"/>
</dbReference>
<accession>K2RY16</accession>
<dbReference type="SUPFAM" id="SSF50494">
    <property type="entry name" value="Trypsin-like serine proteases"/>
    <property type="match status" value="1"/>
</dbReference>
<name>K2RY16_MACPH</name>
<sequence>MRSSDGIAVIAREFSANTSTTESGSPVKKSAIRENSVLDQQFDIEPGTPSAQLSQTILDSKHVKLPFSLMTNGRYTVPPNDEAWAQLSSLFQDTFGVELCPPFLIIRVRKLPPRQPVTVAGMPLRLTTDKHDTFFERGRTGKGGNLLHHLDLNKEWLTDAIMGQVLQSIDSVSPTRVMWFSCFWQIVIPDGTPLESVPGRVGRQIVYYRYQSEIPEPSLAAGGAKDPDTVWDNTNYLTAPGSVLRPGIMLSSSERSGDSWLRTSSGVLVANSMGEKFVTASTHGFNPDGEVWHPSPKGDLIGKVVQEFPHTDICLIKLNKGITYINETFQSDFDPLGTTIRGFAVPTPPETSGWDIVTMDNPYSGYADGNVIALGVAVSVDPEHKYTKQRWFTFQCGGEDINGSCGSPILDEQGRVLSFFRYQIDNTKDTFAIEAVELQKLGFEVVQGQHTF</sequence>
<evidence type="ECO:0000313" key="1">
    <source>
        <dbReference type="EMBL" id="EKG19648.1"/>
    </source>
</evidence>
<organism evidence="1 2">
    <name type="scientific">Macrophomina phaseolina (strain MS6)</name>
    <name type="common">Charcoal rot fungus</name>
    <dbReference type="NCBI Taxonomy" id="1126212"/>
    <lineage>
        <taxon>Eukaryota</taxon>
        <taxon>Fungi</taxon>
        <taxon>Dikarya</taxon>
        <taxon>Ascomycota</taxon>
        <taxon>Pezizomycotina</taxon>
        <taxon>Dothideomycetes</taxon>
        <taxon>Dothideomycetes incertae sedis</taxon>
        <taxon>Botryosphaeriales</taxon>
        <taxon>Botryosphaeriaceae</taxon>
        <taxon>Macrophomina</taxon>
    </lineage>
</organism>
<dbReference type="VEuPathDB" id="FungiDB:MPH_03080"/>
<dbReference type="OrthoDB" id="3856136at2759"/>
<comment type="caution">
    <text evidence="1">The sequence shown here is derived from an EMBL/GenBank/DDBJ whole genome shotgun (WGS) entry which is preliminary data.</text>
</comment>
<dbReference type="Proteomes" id="UP000007129">
    <property type="component" value="Unassembled WGS sequence"/>
</dbReference>